<dbReference type="GO" id="GO:0034451">
    <property type="term" value="C:centriolar satellite"/>
    <property type="evidence" value="ECO:0007669"/>
    <property type="project" value="TreeGrafter"/>
</dbReference>
<evidence type="ECO:0000256" key="2">
    <source>
        <dbReference type="SAM" id="MobiDB-lite"/>
    </source>
</evidence>
<feature type="coiled-coil region" evidence="1">
    <location>
        <begin position="1207"/>
        <end position="1241"/>
    </location>
</feature>
<dbReference type="GO" id="GO:0010824">
    <property type="term" value="P:regulation of centrosome duplication"/>
    <property type="evidence" value="ECO:0007669"/>
    <property type="project" value="TreeGrafter"/>
</dbReference>
<feature type="coiled-coil region" evidence="1">
    <location>
        <begin position="853"/>
        <end position="1002"/>
    </location>
</feature>
<feature type="coiled-coil region" evidence="1">
    <location>
        <begin position="1031"/>
        <end position="1180"/>
    </location>
</feature>
<accession>A0A8S9Z6R7</accession>
<organism evidence="3 4">
    <name type="scientific">Paragonimus skrjabini miyazakii</name>
    <dbReference type="NCBI Taxonomy" id="59628"/>
    <lineage>
        <taxon>Eukaryota</taxon>
        <taxon>Metazoa</taxon>
        <taxon>Spiralia</taxon>
        <taxon>Lophotrochozoa</taxon>
        <taxon>Platyhelminthes</taxon>
        <taxon>Trematoda</taxon>
        <taxon>Digenea</taxon>
        <taxon>Plagiorchiida</taxon>
        <taxon>Troglotremata</taxon>
        <taxon>Troglotrematidae</taxon>
        <taxon>Paragonimus</taxon>
    </lineage>
</organism>
<evidence type="ECO:0008006" key="5">
    <source>
        <dbReference type="Google" id="ProtNLM"/>
    </source>
</evidence>
<dbReference type="GO" id="GO:0005929">
    <property type="term" value="C:cilium"/>
    <property type="evidence" value="ECO:0007669"/>
    <property type="project" value="GOC"/>
</dbReference>
<feature type="region of interest" description="Disordered" evidence="2">
    <location>
        <begin position="312"/>
        <end position="341"/>
    </location>
</feature>
<evidence type="ECO:0000256" key="1">
    <source>
        <dbReference type="SAM" id="Coils"/>
    </source>
</evidence>
<gene>
    <name evidence="3" type="ORF">EG68_03277</name>
</gene>
<feature type="coiled-coil region" evidence="1">
    <location>
        <begin position="714"/>
        <end position="806"/>
    </location>
</feature>
<keyword evidence="4" id="KW-1185">Reference proteome</keyword>
<keyword evidence="1" id="KW-0175">Coiled coil</keyword>
<evidence type="ECO:0000313" key="4">
    <source>
        <dbReference type="Proteomes" id="UP000822476"/>
    </source>
</evidence>
<dbReference type="Proteomes" id="UP000822476">
    <property type="component" value="Unassembled WGS sequence"/>
</dbReference>
<dbReference type="OrthoDB" id="197735at2759"/>
<proteinExistence type="predicted"/>
<dbReference type="PANTHER" id="PTHR31540:SF1">
    <property type="entry name" value="CENTROSOMAL PROTEIN OF 131 KDA"/>
    <property type="match status" value="1"/>
</dbReference>
<feature type="region of interest" description="Disordered" evidence="2">
    <location>
        <begin position="590"/>
        <end position="629"/>
    </location>
</feature>
<evidence type="ECO:0000313" key="3">
    <source>
        <dbReference type="EMBL" id="KAF7259478.1"/>
    </source>
</evidence>
<comment type="caution">
    <text evidence="3">The sequence shown here is derived from an EMBL/GenBank/DDBJ whole genome shotgun (WGS) entry which is preliminary data.</text>
</comment>
<feature type="compositionally biased region" description="Polar residues" evidence="2">
    <location>
        <begin position="590"/>
        <end position="610"/>
    </location>
</feature>
<protein>
    <recommendedName>
        <fullName evidence="5">Centrosomal protein of 131 kDa</fullName>
    </recommendedName>
</protein>
<dbReference type="EMBL" id="JTDE01001183">
    <property type="protein sequence ID" value="KAF7259478.1"/>
    <property type="molecule type" value="Genomic_DNA"/>
</dbReference>
<feature type="region of interest" description="Disordered" evidence="2">
    <location>
        <begin position="153"/>
        <end position="185"/>
    </location>
</feature>
<dbReference type="GO" id="GO:0035735">
    <property type="term" value="P:intraciliary transport involved in cilium assembly"/>
    <property type="evidence" value="ECO:0007669"/>
    <property type="project" value="InterPro"/>
</dbReference>
<name>A0A8S9Z6R7_9TREM</name>
<dbReference type="InterPro" id="IPR030465">
    <property type="entry name" value="CEP131"/>
</dbReference>
<sequence length="1247" mass="143712">MLNLSLRGSQICLSKASNGSTRNSTRTYDKSLSTKSKLIDSDRSHIQPENKSQANESVHLHLIESDSGLSAANRHLDQLRVDGFSPNAFNRSRQNVSDWLDAYVHSPGAEWEQIEITSLNEQDSRASIGGKNDPDLKVCLDSLEVLEDEVQPIESEPVKNSAVPEERNNDSIPYELSEDSDSPPPCFTRPISNSIHSETNLNSGRNKAYKTSEIVCLMNYGKLSPNTQYKNDFFKDRRDEAARTIQLFWRRHRRRILAAQAALRRLMGEQKRRIVHSSPTIQGMPIREAILKRTQAKQKCRMEEHLKKIQTLHEKRSSMREEEVKNESHQSHVSEKSFGQKQRNHNAALLQKPTSPMITSNFSEGAENLLSHIGDSATSARNSVVSISNCAKSMKSSEKNLEESDDETLGANSINVSPREQNVLAHNNSGSAIDQHGSQNTRKFNVSVTKEDLTNGASDLSDLVSTTYFDEQMERTNAKSRGWSEMLNEIHRVLSEPDDQESFTLASGIVQKNRINSAIVEPSVERRRASLSRTANNMSDYSGKSCTSALTFGNVQEHTRKLKKLRQREQARKAFEESVSESRLYMHTLNKSRGPDQNSHCTIHNNSKRNTAVFPSPQLRNGQGPLASKISNTRLNSAQTHNSGGIEFSAGSEKSVHRSNQFKLFRQCDVLIDGEQPSKLYSRERDVGCTTQPGYIPQTNLEAEITLQTLSMQLEERTHSVQRLQNALKQQRELSLRQLRDTQRDAQQRSESIKADYESTIARNYKLIDELIEEKKTLHAKCESLMTEMKTISQKAEEKLRVIEDRHKVELRKAEAKIVATEKLRREKWETEKARQMKEMTVRGMETEIAQLIAAHKAEIRNLRQQCTETVEAADARAYQAYTSHIEELRQTLTREKEEACVKERELANQRLEKTLNEERAALEIQRRRLLTEISDERERLALTAAREREQMEQNKHKLEDALARSKESFQMEVEKIKEEVTKRQQQEIEQAQQRNALEREAWEEHTKSVLEAQYLARENGLRDQLKRERDKQLEAAVKRLEADANELREETERETELKIKRIREKLGAEISELERSEKQAMEKYCEMKTKLLDKEHESDRLRIQLQQKEEEISEVRSLYEKLHQERQNMSDIVRQEFADRLVSVEEENRSLKRNLAELKARLTAEQERNETELRAVKQANAAELESLHGKIKEAIKRKDDKMTLMRKRFEEELKQSSEEVDAANRRAEHLEELLDEQRRQFLQATQ</sequence>
<feature type="region of interest" description="Disordered" evidence="2">
    <location>
        <begin position="15"/>
        <end position="34"/>
    </location>
</feature>
<dbReference type="AlphaFoldDB" id="A0A8S9Z6R7"/>
<feature type="compositionally biased region" description="Basic and acidic residues" evidence="2">
    <location>
        <begin position="312"/>
        <end position="335"/>
    </location>
</feature>
<reference evidence="3" key="1">
    <citation type="submission" date="2019-07" db="EMBL/GenBank/DDBJ databases">
        <title>Annotation for the trematode Paragonimus miyazaki's.</title>
        <authorList>
            <person name="Choi Y.-J."/>
        </authorList>
    </citation>
    <scope>NUCLEOTIDE SEQUENCE</scope>
    <source>
        <strain evidence="3">Japan</strain>
    </source>
</reference>
<dbReference type="PANTHER" id="PTHR31540">
    <property type="entry name" value="CENTROSOMAL PROTEIN OF 131 KDA"/>
    <property type="match status" value="1"/>
</dbReference>